<keyword evidence="4 6" id="KW-0539">Nucleus</keyword>
<dbReference type="InterPro" id="IPR023332">
    <property type="entry name" value="Proteasome_alpha-type"/>
</dbReference>
<dbReference type="Proteomes" id="UP000824469">
    <property type="component" value="Unassembled WGS sequence"/>
</dbReference>
<dbReference type="AlphaFoldDB" id="A0AA38FK33"/>
<comment type="similarity">
    <text evidence="5 6">Belongs to the peptidase T1A family.</text>
</comment>
<evidence type="ECO:0000256" key="3">
    <source>
        <dbReference type="ARBA" id="ARBA00022942"/>
    </source>
</evidence>
<dbReference type="Gene3D" id="3.60.20.10">
    <property type="entry name" value="Glutamine Phosphoribosylpyrophosphate, subunit 1, domain 1"/>
    <property type="match status" value="1"/>
</dbReference>
<dbReference type="InterPro" id="IPR000426">
    <property type="entry name" value="Proteasome_asu_N"/>
</dbReference>
<feature type="domain" description="Proteasome alpha-type subunits" evidence="8">
    <location>
        <begin position="23"/>
        <end position="45"/>
    </location>
</feature>
<dbReference type="PANTHER" id="PTHR11599">
    <property type="entry name" value="PROTEASOME SUBUNIT ALPHA/BETA"/>
    <property type="match status" value="1"/>
</dbReference>
<dbReference type="GO" id="GO:0005634">
    <property type="term" value="C:nucleus"/>
    <property type="evidence" value="ECO:0007669"/>
    <property type="project" value="UniProtKB-SubCell"/>
</dbReference>
<dbReference type="InterPro" id="IPR050115">
    <property type="entry name" value="Proteasome_alpha"/>
</dbReference>
<dbReference type="CDD" id="cd03752">
    <property type="entry name" value="proteasome_alpha_type_4"/>
    <property type="match status" value="1"/>
</dbReference>
<keyword evidence="10" id="KW-1185">Reference proteome</keyword>
<dbReference type="PROSITE" id="PS51475">
    <property type="entry name" value="PROTEASOME_ALPHA_2"/>
    <property type="match status" value="1"/>
</dbReference>
<dbReference type="GO" id="GO:0006511">
    <property type="term" value="P:ubiquitin-dependent protein catabolic process"/>
    <property type="evidence" value="ECO:0007669"/>
    <property type="project" value="InterPro"/>
</dbReference>
<dbReference type="SUPFAM" id="SSF56235">
    <property type="entry name" value="N-terminal nucleophile aminohydrolases (Ntn hydrolases)"/>
    <property type="match status" value="1"/>
</dbReference>
<dbReference type="InterPro" id="IPR001353">
    <property type="entry name" value="Proteasome_sua/b"/>
</dbReference>
<dbReference type="PROSITE" id="PS00388">
    <property type="entry name" value="PROTEASOME_ALPHA_1"/>
    <property type="match status" value="1"/>
</dbReference>
<feature type="non-terminal residue" evidence="9">
    <location>
        <position position="267"/>
    </location>
</feature>
<gene>
    <name evidence="9" type="ORF">KI387_009726</name>
</gene>
<comment type="function">
    <text evidence="1">The proteasome is a multicatalytic proteinase complex which is characterized by its ability to cleave peptides with Arg, Phe, Tyr, Leu, and Glu adjacent to the leaving group at neutral or slightly basic pH. The proteasome has an ATP-dependent proteolytic activity.</text>
</comment>
<protein>
    <recommendedName>
        <fullName evidence="6">Proteasome subunit alpha type</fullName>
    </recommendedName>
</protein>
<evidence type="ECO:0000256" key="1">
    <source>
        <dbReference type="ARBA" id="ARBA00002000"/>
    </source>
</evidence>
<dbReference type="FunFam" id="3.60.20.10:FF:000031">
    <property type="entry name" value="Proteasome subunit alpha type"/>
    <property type="match status" value="1"/>
</dbReference>
<dbReference type="Pfam" id="PF00227">
    <property type="entry name" value="Proteasome"/>
    <property type="match status" value="1"/>
</dbReference>
<feature type="region of interest" description="Disordered" evidence="7">
    <location>
        <begin position="1"/>
        <end position="24"/>
    </location>
</feature>
<dbReference type="InterPro" id="IPR029055">
    <property type="entry name" value="Ntn_hydrolases_N"/>
</dbReference>
<keyword evidence="2 6" id="KW-0963">Cytoplasm</keyword>
<dbReference type="Pfam" id="PF10584">
    <property type="entry name" value="Proteasome_A_N"/>
    <property type="match status" value="1"/>
</dbReference>
<organism evidence="9 10">
    <name type="scientific">Taxus chinensis</name>
    <name type="common">Chinese yew</name>
    <name type="synonym">Taxus wallichiana var. chinensis</name>
    <dbReference type="NCBI Taxonomy" id="29808"/>
    <lineage>
        <taxon>Eukaryota</taxon>
        <taxon>Viridiplantae</taxon>
        <taxon>Streptophyta</taxon>
        <taxon>Embryophyta</taxon>
        <taxon>Tracheophyta</taxon>
        <taxon>Spermatophyta</taxon>
        <taxon>Pinopsida</taxon>
        <taxon>Pinidae</taxon>
        <taxon>Conifers II</taxon>
        <taxon>Cupressales</taxon>
        <taxon>Taxaceae</taxon>
        <taxon>Taxus</taxon>
    </lineage>
</organism>
<dbReference type="InterPro" id="IPR016050">
    <property type="entry name" value="Proteasome_bsu_CS"/>
</dbReference>
<evidence type="ECO:0000259" key="8">
    <source>
        <dbReference type="PROSITE" id="PS00388"/>
    </source>
</evidence>
<dbReference type="EMBL" id="JAHRHJ020000008">
    <property type="protein sequence ID" value="KAH9305322.1"/>
    <property type="molecule type" value="Genomic_DNA"/>
</dbReference>
<evidence type="ECO:0000256" key="2">
    <source>
        <dbReference type="ARBA" id="ARBA00022490"/>
    </source>
</evidence>
<keyword evidence="3 5" id="KW-0647">Proteasome</keyword>
<name>A0AA38FK33_TAXCH</name>
<comment type="caution">
    <text evidence="9">The sequence shown here is derived from an EMBL/GenBank/DDBJ whole genome shotgun (WGS) entry which is preliminary data.</text>
</comment>
<evidence type="ECO:0000256" key="7">
    <source>
        <dbReference type="SAM" id="MobiDB-lite"/>
    </source>
</evidence>
<evidence type="ECO:0000256" key="4">
    <source>
        <dbReference type="ARBA" id="ARBA00023242"/>
    </source>
</evidence>
<comment type="subcellular location">
    <subcellularLocation>
        <location evidence="6">Cytoplasm</location>
    </subcellularLocation>
    <subcellularLocation>
        <location evidence="6">Nucleus</location>
    </subcellularLocation>
</comment>
<reference evidence="9 10" key="1">
    <citation type="journal article" date="2021" name="Nat. Plants">
        <title>The Taxus genome provides insights into paclitaxel biosynthesis.</title>
        <authorList>
            <person name="Xiong X."/>
            <person name="Gou J."/>
            <person name="Liao Q."/>
            <person name="Li Y."/>
            <person name="Zhou Q."/>
            <person name="Bi G."/>
            <person name="Li C."/>
            <person name="Du R."/>
            <person name="Wang X."/>
            <person name="Sun T."/>
            <person name="Guo L."/>
            <person name="Liang H."/>
            <person name="Lu P."/>
            <person name="Wu Y."/>
            <person name="Zhang Z."/>
            <person name="Ro D.K."/>
            <person name="Shang Y."/>
            <person name="Huang S."/>
            <person name="Yan J."/>
        </authorList>
    </citation>
    <scope>NUCLEOTIDE SEQUENCE [LARGE SCALE GENOMIC DNA]</scope>
    <source>
        <strain evidence="9">Ta-2019</strain>
    </source>
</reference>
<dbReference type="GO" id="GO:0019773">
    <property type="term" value="C:proteasome core complex, alpha-subunit complex"/>
    <property type="evidence" value="ECO:0007669"/>
    <property type="project" value="UniProtKB-UniRule"/>
</dbReference>
<evidence type="ECO:0000256" key="6">
    <source>
        <dbReference type="RuleBase" id="RU000551"/>
    </source>
</evidence>
<sequence>GDERQQDQRVTARNTRKKMSRRYDSRTTIFSPEGRLYQVEYAMEAIGNAGAAVGILAKDGVILAGEKRVTSKLLQTSKSSEKMYKIDDHVACAVAGIMADANILINTARVHAQRYTFAYQEPIPLEQLVQSLCDTKQGYTQFGGLRPFGVSFLFAGWDKNYGFQLCMSDPSGNYGGWKAASIGANNATAQSMLKQEYKEDMSREDAAELALKVIGKSMETSAISHEKVELAEIFLTSSGVNYHVYSPDSLEKLLQKANLTQPTPESS</sequence>
<accession>A0AA38FK33</accession>
<comment type="subunit">
    <text evidence="6">The 20S proteasome core is composed of 28 subunits that are arranged in four stacked rings, resulting in a barrel-shaped structure. The two end rings are each formed by seven alpha subunits, and the two central rings are each formed by seven beta subunits.</text>
</comment>
<dbReference type="SMART" id="SM00948">
    <property type="entry name" value="Proteasome_A_N"/>
    <property type="match status" value="1"/>
</dbReference>
<dbReference type="OMA" id="RECFKVV"/>
<dbReference type="NCBIfam" id="NF003075">
    <property type="entry name" value="PRK03996.1"/>
    <property type="match status" value="1"/>
</dbReference>
<dbReference type="GO" id="GO:0005737">
    <property type="term" value="C:cytoplasm"/>
    <property type="evidence" value="ECO:0007669"/>
    <property type="project" value="UniProtKB-SubCell"/>
</dbReference>
<proteinExistence type="inferred from homology"/>
<evidence type="ECO:0000313" key="9">
    <source>
        <dbReference type="EMBL" id="KAH9305322.1"/>
    </source>
</evidence>
<evidence type="ECO:0000256" key="5">
    <source>
        <dbReference type="PROSITE-ProRule" id="PRU00808"/>
    </source>
</evidence>
<dbReference type="PROSITE" id="PS00854">
    <property type="entry name" value="PROTEASOME_BETA_1"/>
    <property type="match status" value="1"/>
</dbReference>
<evidence type="ECO:0000313" key="10">
    <source>
        <dbReference type="Proteomes" id="UP000824469"/>
    </source>
</evidence>